<dbReference type="SMART" id="SM00252">
    <property type="entry name" value="SH2"/>
    <property type="match status" value="1"/>
</dbReference>
<proteinExistence type="predicted"/>
<feature type="region of interest" description="Disordered" evidence="2">
    <location>
        <begin position="1"/>
        <end position="50"/>
    </location>
</feature>
<feature type="compositionally biased region" description="Basic and acidic residues" evidence="2">
    <location>
        <begin position="32"/>
        <end position="46"/>
    </location>
</feature>
<dbReference type="InterPro" id="IPR011042">
    <property type="entry name" value="6-blade_b-propeller_TolB-like"/>
</dbReference>
<dbReference type="Gene3D" id="3.30.505.10">
    <property type="entry name" value="SH2 domain"/>
    <property type="match status" value="1"/>
</dbReference>
<name>A0ABY7DGR1_MYAAR</name>
<evidence type="ECO:0000313" key="4">
    <source>
        <dbReference type="EMBL" id="WAQ95614.1"/>
    </source>
</evidence>
<evidence type="ECO:0000313" key="5">
    <source>
        <dbReference type="Proteomes" id="UP001164746"/>
    </source>
</evidence>
<sequence>MATADIQDGDLKNASGPNCKEDRSSISSRLGRRTEEEIKEEHRTLSCDETNQAAEFAEKIKKISEIERQLSEELSNKEHKIIELEESVSEKGETIEVLNQELTQLSEENSKLRQLNQISKTHEENSILQQRCDDLERARNDLSAQMNDVLAEKEDVYKEFEAQQLARTALTEDLQEKKTECNIFKKLVTENESSSDFTPININIKANGEQTCDVHGILCIGPGIFVLIDWDNKSLKTFDINKQSMLSVLQLEASPFDVAKLKPGILAVTLPRLKQVALIKFNSDGELGLSKSIKLKKECFGITSLDSAHIIVVNSNVEVYDLRGNCTNILVDMSYDRMKAEFKELKYVAAFGDKLLYLIDWALNSVTCLSMDKEIKNQFHFSGKNLLDHGAPLGLAVSSAGTVFIRCRKGVYLLDRDLQNGRSLASSLPRGICLSYSEWDQKVFVAFTKSNIVIAMAARPSKDLLSEIQWYHGNIDRLETESRLNMIGKGGDKHPYTLAVLHKGYVTSLKIRVRDDDQVAVGEMKDDEVPFKDVSTLIEYYKTFEVSLVNATQGQCYRTRLQRFPNKFERI</sequence>
<dbReference type="EMBL" id="CP111013">
    <property type="protein sequence ID" value="WAQ95614.1"/>
    <property type="molecule type" value="Genomic_DNA"/>
</dbReference>
<evidence type="ECO:0000256" key="1">
    <source>
        <dbReference type="SAM" id="Coils"/>
    </source>
</evidence>
<organism evidence="4 5">
    <name type="scientific">Mya arenaria</name>
    <name type="common">Soft-shell clam</name>
    <dbReference type="NCBI Taxonomy" id="6604"/>
    <lineage>
        <taxon>Eukaryota</taxon>
        <taxon>Metazoa</taxon>
        <taxon>Spiralia</taxon>
        <taxon>Lophotrochozoa</taxon>
        <taxon>Mollusca</taxon>
        <taxon>Bivalvia</taxon>
        <taxon>Autobranchia</taxon>
        <taxon>Heteroconchia</taxon>
        <taxon>Euheterodonta</taxon>
        <taxon>Imparidentia</taxon>
        <taxon>Neoheterodontei</taxon>
        <taxon>Myida</taxon>
        <taxon>Myoidea</taxon>
        <taxon>Myidae</taxon>
        <taxon>Mya</taxon>
    </lineage>
</organism>
<feature type="domain" description="SH2" evidence="3">
    <location>
        <begin position="468"/>
        <end position="547"/>
    </location>
</feature>
<dbReference type="SUPFAM" id="SSF55550">
    <property type="entry name" value="SH2 domain"/>
    <property type="match status" value="1"/>
</dbReference>
<accession>A0ABY7DGR1</accession>
<evidence type="ECO:0000256" key="2">
    <source>
        <dbReference type="SAM" id="MobiDB-lite"/>
    </source>
</evidence>
<keyword evidence="1" id="KW-0175">Coiled coil</keyword>
<dbReference type="InterPro" id="IPR000980">
    <property type="entry name" value="SH2"/>
</dbReference>
<evidence type="ECO:0000259" key="3">
    <source>
        <dbReference type="SMART" id="SM00252"/>
    </source>
</evidence>
<dbReference type="Proteomes" id="UP001164746">
    <property type="component" value="Chromosome 2"/>
</dbReference>
<dbReference type="InterPro" id="IPR036860">
    <property type="entry name" value="SH2_dom_sf"/>
</dbReference>
<dbReference type="Gene3D" id="2.120.10.30">
    <property type="entry name" value="TolB, C-terminal domain"/>
    <property type="match status" value="1"/>
</dbReference>
<gene>
    <name evidence="4" type="ORF">MAR_028304</name>
</gene>
<reference evidence="4" key="1">
    <citation type="submission" date="2022-11" db="EMBL/GenBank/DDBJ databases">
        <title>Centuries of genome instability and evolution in soft-shell clam transmissible cancer (bioRxiv).</title>
        <authorList>
            <person name="Hart S.F.M."/>
            <person name="Yonemitsu M.A."/>
            <person name="Giersch R.M."/>
            <person name="Beal B.F."/>
            <person name="Arriagada G."/>
            <person name="Davis B.W."/>
            <person name="Ostrander E.A."/>
            <person name="Goff S.P."/>
            <person name="Metzger M.J."/>
        </authorList>
    </citation>
    <scope>NUCLEOTIDE SEQUENCE</scope>
    <source>
        <strain evidence="4">MELC-2E11</strain>
        <tissue evidence="4">Siphon/mantle</tissue>
    </source>
</reference>
<protein>
    <recommendedName>
        <fullName evidence="3">SH2 domain-containing protein</fullName>
    </recommendedName>
</protein>
<feature type="coiled-coil region" evidence="1">
    <location>
        <begin position="67"/>
        <end position="152"/>
    </location>
</feature>
<dbReference type="SUPFAM" id="SSF101898">
    <property type="entry name" value="NHL repeat"/>
    <property type="match status" value="1"/>
</dbReference>
<keyword evidence="5" id="KW-1185">Reference proteome</keyword>